<dbReference type="PANTHER" id="PTHR34185:SF1">
    <property type="entry name" value="DIADENYLATE CYCLASE"/>
    <property type="match status" value="1"/>
</dbReference>
<dbReference type="FunFam" id="3.40.1700.10:FF:000002">
    <property type="entry name" value="Diadenylate cyclase"/>
    <property type="match status" value="1"/>
</dbReference>
<feature type="transmembrane region" description="Helical" evidence="10">
    <location>
        <begin position="34"/>
        <end position="51"/>
    </location>
</feature>
<keyword evidence="7 10" id="KW-0067">ATP-binding</keyword>
<accession>A0A1F5V5N8</accession>
<comment type="catalytic activity">
    <reaction evidence="1 10">
        <text>2 ATP = 3',3'-c-di-AMP + 2 diphosphate</text>
        <dbReference type="Rhea" id="RHEA:35655"/>
        <dbReference type="ChEBI" id="CHEBI:30616"/>
        <dbReference type="ChEBI" id="CHEBI:33019"/>
        <dbReference type="ChEBI" id="CHEBI:71500"/>
        <dbReference type="EC" id="2.7.7.85"/>
    </reaction>
</comment>
<name>A0A1F5V5N8_9BACT</name>
<dbReference type="InterPro" id="IPR050338">
    <property type="entry name" value="DisA"/>
</dbReference>
<dbReference type="Proteomes" id="UP000178943">
    <property type="component" value="Unassembled WGS sequence"/>
</dbReference>
<keyword evidence="2 10" id="KW-1003">Cell membrane</keyword>
<feature type="transmembrane region" description="Helical" evidence="10">
    <location>
        <begin position="57"/>
        <end position="74"/>
    </location>
</feature>
<gene>
    <name evidence="10" type="primary">dacA</name>
    <name evidence="12" type="ORF">A2Y62_13115</name>
</gene>
<protein>
    <recommendedName>
        <fullName evidence="10">Diadenylate cyclase</fullName>
        <shortName evidence="10">DAC</shortName>
        <ecNumber evidence="10">2.7.7.85</ecNumber>
    </recommendedName>
    <alternativeName>
        <fullName evidence="10">Cyclic-di-AMP synthase</fullName>
        <shortName evidence="10">c-di-AMP synthase</shortName>
    </alternativeName>
</protein>
<comment type="function">
    <text evidence="10">Catalyzes the condensation of 2 ATP molecules into cyclic di-AMP (c-di-AMP), a second messenger used to regulate differing processes in different bacteria.</text>
</comment>
<dbReference type="InterPro" id="IPR003390">
    <property type="entry name" value="DNA_integrity_scan_DisA_N"/>
</dbReference>
<feature type="transmembrane region" description="Helical" evidence="10">
    <location>
        <begin position="6"/>
        <end position="22"/>
    </location>
</feature>
<evidence type="ECO:0000259" key="11">
    <source>
        <dbReference type="PROSITE" id="PS51794"/>
    </source>
</evidence>
<sequence length="262" mass="29219">MIFSWTDSLDIILIAVLIYYVLSILKGTRSMQMLIGILFLVGIYYASQILHLRSLHWLLKNLFGYFVLTIIILFQQEIRMALANIGIPFFKRRTKFPADFVEDIILAAESLSSKKIGAILVFEREIGLKNYITTGVPIDAVISYDLLLSIFMPKSPLHDGAVIIQGNKIAAAACYLPLTTEAHLAKELGTRHRAAIGITEETDAIAIVISEETGIISFVCSGAIKRNLELKALQSLLIEFLFGKKKRDMKVQDAQNQATVSQ</sequence>
<reference evidence="12 13" key="1">
    <citation type="journal article" date="2016" name="Nat. Commun.">
        <title>Thousands of microbial genomes shed light on interconnected biogeochemical processes in an aquifer system.</title>
        <authorList>
            <person name="Anantharaman K."/>
            <person name="Brown C.T."/>
            <person name="Hug L.A."/>
            <person name="Sharon I."/>
            <person name="Castelle C.J."/>
            <person name="Probst A.J."/>
            <person name="Thomas B.C."/>
            <person name="Singh A."/>
            <person name="Wilkins M.J."/>
            <person name="Karaoz U."/>
            <person name="Brodie E.L."/>
            <person name="Williams K.H."/>
            <person name="Hubbard S.S."/>
            <person name="Banfield J.F."/>
        </authorList>
    </citation>
    <scope>NUCLEOTIDE SEQUENCE [LARGE SCALE GENOMIC DNA]</scope>
</reference>
<dbReference type="STRING" id="1817863.A2Y62_13115"/>
<dbReference type="GO" id="GO:0006171">
    <property type="term" value="P:cAMP biosynthetic process"/>
    <property type="evidence" value="ECO:0007669"/>
    <property type="project" value="InterPro"/>
</dbReference>
<evidence type="ECO:0000256" key="6">
    <source>
        <dbReference type="ARBA" id="ARBA00022741"/>
    </source>
</evidence>
<evidence type="ECO:0000256" key="1">
    <source>
        <dbReference type="ARBA" id="ARBA00000877"/>
    </source>
</evidence>
<dbReference type="GO" id="GO:0004016">
    <property type="term" value="F:adenylate cyclase activity"/>
    <property type="evidence" value="ECO:0007669"/>
    <property type="project" value="UniProtKB-UniRule"/>
</dbReference>
<dbReference type="InterPro" id="IPR036888">
    <property type="entry name" value="DNA_integrity_DisA_N_sf"/>
</dbReference>
<dbReference type="Pfam" id="PF19293">
    <property type="entry name" value="CdaA_N"/>
    <property type="match status" value="1"/>
</dbReference>
<dbReference type="PANTHER" id="PTHR34185">
    <property type="entry name" value="DIADENYLATE CYCLASE"/>
    <property type="match status" value="1"/>
</dbReference>
<organism evidence="12 13">
    <name type="scientific">Candidatus Fischerbacteria bacterium RBG_13_37_8</name>
    <dbReference type="NCBI Taxonomy" id="1817863"/>
    <lineage>
        <taxon>Bacteria</taxon>
        <taxon>Candidatus Fischeribacteriota</taxon>
    </lineage>
</organism>
<dbReference type="InterPro" id="IPR045585">
    <property type="entry name" value="CdaA_N"/>
</dbReference>
<evidence type="ECO:0000256" key="5">
    <source>
        <dbReference type="ARBA" id="ARBA00022695"/>
    </source>
</evidence>
<dbReference type="Pfam" id="PF02457">
    <property type="entry name" value="DAC"/>
    <property type="match status" value="1"/>
</dbReference>
<evidence type="ECO:0000256" key="7">
    <source>
        <dbReference type="ARBA" id="ARBA00022840"/>
    </source>
</evidence>
<comment type="caution">
    <text evidence="12">The sequence shown here is derived from an EMBL/GenBank/DDBJ whole genome shotgun (WGS) entry which is preliminary data.</text>
</comment>
<comment type="similarity">
    <text evidence="10">Belongs to the adenylate cyclase family. DacA/CdaA subfamily.</text>
</comment>
<keyword evidence="3 10" id="KW-0808">Transferase</keyword>
<evidence type="ECO:0000256" key="9">
    <source>
        <dbReference type="ARBA" id="ARBA00023136"/>
    </source>
</evidence>
<evidence type="ECO:0000256" key="2">
    <source>
        <dbReference type="ARBA" id="ARBA00022475"/>
    </source>
</evidence>
<evidence type="ECO:0000256" key="4">
    <source>
        <dbReference type="ARBA" id="ARBA00022692"/>
    </source>
</evidence>
<dbReference type="HAMAP" id="MF_01499">
    <property type="entry name" value="DacA"/>
    <property type="match status" value="1"/>
</dbReference>
<dbReference type="AlphaFoldDB" id="A0A1F5V5N8"/>
<evidence type="ECO:0000256" key="8">
    <source>
        <dbReference type="ARBA" id="ARBA00022989"/>
    </source>
</evidence>
<keyword evidence="8 10" id="KW-1133">Transmembrane helix</keyword>
<dbReference type="GO" id="GO:0106408">
    <property type="term" value="F:diadenylate cyclase activity"/>
    <property type="evidence" value="ECO:0007669"/>
    <property type="project" value="UniProtKB-EC"/>
</dbReference>
<keyword evidence="9 10" id="KW-0472">Membrane</keyword>
<evidence type="ECO:0000313" key="12">
    <source>
        <dbReference type="EMBL" id="OGF58720.1"/>
    </source>
</evidence>
<evidence type="ECO:0000313" key="13">
    <source>
        <dbReference type="Proteomes" id="UP000178943"/>
    </source>
</evidence>
<keyword evidence="5 10" id="KW-0548">Nucleotidyltransferase</keyword>
<dbReference type="GO" id="GO:0005524">
    <property type="term" value="F:ATP binding"/>
    <property type="evidence" value="ECO:0007669"/>
    <property type="project" value="UniProtKB-UniRule"/>
</dbReference>
<feature type="domain" description="DAC" evidence="11">
    <location>
        <begin position="75"/>
        <end position="230"/>
    </location>
</feature>
<comment type="subunit">
    <text evidence="10">Probably a homodimer.</text>
</comment>
<dbReference type="PIRSF" id="PIRSF004793">
    <property type="entry name" value="UCP004793"/>
    <property type="match status" value="1"/>
</dbReference>
<dbReference type="SUPFAM" id="SSF143597">
    <property type="entry name" value="YojJ-like"/>
    <property type="match status" value="1"/>
</dbReference>
<dbReference type="EMBL" id="MFGW01000233">
    <property type="protein sequence ID" value="OGF58720.1"/>
    <property type="molecule type" value="Genomic_DNA"/>
</dbReference>
<dbReference type="InterPro" id="IPR034701">
    <property type="entry name" value="CdaA"/>
</dbReference>
<dbReference type="NCBIfam" id="TIGR00159">
    <property type="entry name" value="diadenylate cyclase CdaA"/>
    <property type="match status" value="1"/>
</dbReference>
<keyword evidence="6 10" id="KW-0547">Nucleotide-binding</keyword>
<evidence type="ECO:0000256" key="10">
    <source>
        <dbReference type="HAMAP-Rule" id="MF_01499"/>
    </source>
</evidence>
<dbReference type="PROSITE" id="PS51794">
    <property type="entry name" value="DAC"/>
    <property type="match status" value="1"/>
</dbReference>
<comment type="caution">
    <text evidence="10">Lacks conserved residue(s) required for the propagation of feature annotation.</text>
</comment>
<dbReference type="EC" id="2.7.7.85" evidence="10"/>
<keyword evidence="4 10" id="KW-0812">Transmembrane</keyword>
<proteinExistence type="inferred from homology"/>
<dbReference type="InterPro" id="IPR014046">
    <property type="entry name" value="C-di-AMP_synthase"/>
</dbReference>
<evidence type="ECO:0000256" key="3">
    <source>
        <dbReference type="ARBA" id="ARBA00022679"/>
    </source>
</evidence>
<dbReference type="Gene3D" id="3.40.1700.10">
    <property type="entry name" value="DNA integrity scanning protein, DisA, N-terminal domain"/>
    <property type="match status" value="1"/>
</dbReference>